<dbReference type="CDD" id="cd03379">
    <property type="entry name" value="beta_CA_cladeD"/>
    <property type="match status" value="1"/>
</dbReference>
<accession>A0ABQ1W608</accession>
<dbReference type="SUPFAM" id="SSF53056">
    <property type="entry name" value="beta-carbonic anhydrase, cab"/>
    <property type="match status" value="1"/>
</dbReference>
<protein>
    <recommendedName>
        <fullName evidence="3">carbonic anhydrase</fullName>
        <ecNumber evidence="3">4.2.1.1</ecNumber>
    </recommendedName>
</protein>
<evidence type="ECO:0000256" key="4">
    <source>
        <dbReference type="ARBA" id="ARBA00022723"/>
    </source>
</evidence>
<evidence type="ECO:0000313" key="7">
    <source>
        <dbReference type="EMBL" id="GGG13121.1"/>
    </source>
</evidence>
<comment type="cofactor">
    <cofactor evidence="1">
        <name>Zn(2+)</name>
        <dbReference type="ChEBI" id="CHEBI:29105"/>
    </cofactor>
</comment>
<dbReference type="InterPro" id="IPR001765">
    <property type="entry name" value="Carbonic_anhydrase"/>
</dbReference>
<sequence>MNRVETILEHNRHFVANKDYEAYITDKYPDKKLAIVTCMDTRLVELLPKAMNLRNGDAKIIKNAGALISQPFGSVMRSLIVAIYELKAEEVFIVGHTGCGMAAINSDRVIETMQERGISDEVLSTLEHSGIRLNKWLRGVTNEKEGIIHTVGIVKNHPLLPANVPVHGMLIDSMTGELEVIVNGYEQA</sequence>
<gene>
    <name evidence="7" type="primary">yvdA</name>
    <name evidence="7" type="ORF">GCM10010913_38650</name>
</gene>
<dbReference type="RefSeq" id="WP_120462168.1">
    <property type="nucleotide sequence ID" value="NZ_BMIW01000035.1"/>
</dbReference>
<evidence type="ECO:0000313" key="8">
    <source>
        <dbReference type="Proteomes" id="UP000608420"/>
    </source>
</evidence>
<evidence type="ECO:0000256" key="6">
    <source>
        <dbReference type="ARBA" id="ARBA00048348"/>
    </source>
</evidence>
<evidence type="ECO:0000256" key="5">
    <source>
        <dbReference type="ARBA" id="ARBA00022833"/>
    </source>
</evidence>
<keyword evidence="8" id="KW-1185">Reference proteome</keyword>
<dbReference type="Proteomes" id="UP000608420">
    <property type="component" value="Unassembled WGS sequence"/>
</dbReference>
<dbReference type="InterPro" id="IPR036874">
    <property type="entry name" value="Carbonic_anhydrase_sf"/>
</dbReference>
<comment type="caution">
    <text evidence="7">The sequence shown here is derived from an EMBL/GenBank/DDBJ whole genome shotgun (WGS) entry which is preliminary data.</text>
</comment>
<dbReference type="PANTHER" id="PTHR43175">
    <property type="entry name" value="CARBONIC ANHYDRASE"/>
    <property type="match status" value="1"/>
</dbReference>
<dbReference type="Gene3D" id="3.40.1050.10">
    <property type="entry name" value="Carbonic anhydrase"/>
    <property type="match status" value="1"/>
</dbReference>
<keyword evidence="5" id="KW-0862">Zinc</keyword>
<comment type="similarity">
    <text evidence="2">Belongs to the beta-class carbonic anhydrase family.</text>
</comment>
<dbReference type="EMBL" id="BMIW01000035">
    <property type="protein sequence ID" value="GGG13121.1"/>
    <property type="molecule type" value="Genomic_DNA"/>
</dbReference>
<keyword evidence="4" id="KW-0479">Metal-binding</keyword>
<evidence type="ECO:0000256" key="1">
    <source>
        <dbReference type="ARBA" id="ARBA00001947"/>
    </source>
</evidence>
<name>A0ABQ1W608_9BACL</name>
<evidence type="ECO:0000256" key="3">
    <source>
        <dbReference type="ARBA" id="ARBA00012925"/>
    </source>
</evidence>
<proteinExistence type="inferred from homology"/>
<dbReference type="EC" id="4.2.1.1" evidence="3"/>
<organism evidence="7 8">
    <name type="scientific">Paenibacillus aceti</name>
    <dbReference type="NCBI Taxonomy" id="1820010"/>
    <lineage>
        <taxon>Bacteria</taxon>
        <taxon>Bacillati</taxon>
        <taxon>Bacillota</taxon>
        <taxon>Bacilli</taxon>
        <taxon>Bacillales</taxon>
        <taxon>Paenibacillaceae</taxon>
        <taxon>Paenibacillus</taxon>
    </lineage>
</organism>
<dbReference type="Pfam" id="PF00484">
    <property type="entry name" value="Pro_CA"/>
    <property type="match status" value="1"/>
</dbReference>
<dbReference type="PANTHER" id="PTHR43175:SF3">
    <property type="entry name" value="CARBON DISULFIDE HYDROLASE"/>
    <property type="match status" value="1"/>
</dbReference>
<comment type="catalytic activity">
    <reaction evidence="6">
        <text>hydrogencarbonate + H(+) = CO2 + H2O</text>
        <dbReference type="Rhea" id="RHEA:10748"/>
        <dbReference type="ChEBI" id="CHEBI:15377"/>
        <dbReference type="ChEBI" id="CHEBI:15378"/>
        <dbReference type="ChEBI" id="CHEBI:16526"/>
        <dbReference type="ChEBI" id="CHEBI:17544"/>
        <dbReference type="EC" id="4.2.1.1"/>
    </reaction>
</comment>
<dbReference type="SMART" id="SM00947">
    <property type="entry name" value="Pro_CA"/>
    <property type="match status" value="1"/>
</dbReference>
<evidence type="ECO:0000256" key="2">
    <source>
        <dbReference type="ARBA" id="ARBA00006217"/>
    </source>
</evidence>
<reference evidence="8" key="1">
    <citation type="journal article" date="2019" name="Int. J. Syst. Evol. Microbiol.">
        <title>The Global Catalogue of Microorganisms (GCM) 10K type strain sequencing project: providing services to taxonomists for standard genome sequencing and annotation.</title>
        <authorList>
            <consortium name="The Broad Institute Genomics Platform"/>
            <consortium name="The Broad Institute Genome Sequencing Center for Infectious Disease"/>
            <person name="Wu L."/>
            <person name="Ma J."/>
        </authorList>
    </citation>
    <scope>NUCLEOTIDE SEQUENCE [LARGE SCALE GENOMIC DNA]</scope>
    <source>
        <strain evidence="8">CGMCC 1.15420</strain>
    </source>
</reference>